<protein>
    <submittedName>
        <fullName evidence="3">Unnamed protein product</fullName>
    </submittedName>
</protein>
<feature type="domain" description="DUF7869" evidence="2">
    <location>
        <begin position="382"/>
        <end position="530"/>
    </location>
</feature>
<dbReference type="EMBL" id="BSXT01018948">
    <property type="protein sequence ID" value="GMG16687.1"/>
    <property type="molecule type" value="Genomic_DNA"/>
</dbReference>
<keyword evidence="4" id="KW-1185">Reference proteome</keyword>
<feature type="region of interest" description="Disordered" evidence="1">
    <location>
        <begin position="1"/>
        <end position="32"/>
    </location>
</feature>
<feature type="compositionally biased region" description="Polar residues" evidence="1">
    <location>
        <begin position="48"/>
        <end position="68"/>
    </location>
</feature>
<dbReference type="AlphaFoldDB" id="A0A9W6YQB9"/>
<sequence length="656" mass="73289">MVTKASSLENRSRRYQSPVAMPPSSPLPSLPAAAQGLAIESLPTSALSPTATSLAWSTPCTSSQTASQAVDVPLTQATVESETEKSDAEGAEELAIDEVDSDEPDDSADEDWSAGDASIEDEVEEALPRESTGSETEVEEDISNSLFDLDMQQSVSKLIREDKCERHCLEGKARELEWLICSLGQMTKGERTTCIYTLIGVLMQTDTSVRRRGAGEREKFHYYLALVGHISRPSLANCLGVQPLTIQRYKGRVREGNISAKVHGNKLNKNASKIDVVWLVKWFTEFAAGVVEVVHVRVSTQKTKDGVVKKREYKNNKAAATKSESDVAVIGMDFSQNLTIPSVTSTPSQWYFCSLLAVNGFGIFYENEGTQTNYLYDEFSSGKGSDQINSMLHHFIRTVILPAGKMQLIVYADNWSGQNKNNLVIKFFLAQVHMGNLERVDYTFFVEGHTKKSCDRLFGHIRKHISRTDSWTMQHNIDAVNDDAMSNTTVYIPRMNSFFKSYKPLVTELYRTLLGVQQYQICTMECSSRGMVQCKKGPDDEPVKRDLRRKVDSVLTESDKVERMLTHFLENLSPPPQNTEKMLDLHNQIRKYVPDEFQEDAIYAAPSVTEEDDARAAKQARREHRAAMAKAAKQNSDRRAASANEAGEATKKRKTA</sequence>
<evidence type="ECO:0000256" key="1">
    <source>
        <dbReference type="SAM" id="MobiDB-lite"/>
    </source>
</evidence>
<feature type="region of interest" description="Disordered" evidence="1">
    <location>
        <begin position="48"/>
        <end position="140"/>
    </location>
</feature>
<gene>
    <name evidence="3" type="ORF">Pfra01_002986300</name>
</gene>
<organism evidence="3 4">
    <name type="scientific">Phytophthora fragariaefolia</name>
    <dbReference type="NCBI Taxonomy" id="1490495"/>
    <lineage>
        <taxon>Eukaryota</taxon>
        <taxon>Sar</taxon>
        <taxon>Stramenopiles</taxon>
        <taxon>Oomycota</taxon>
        <taxon>Peronosporomycetes</taxon>
        <taxon>Peronosporales</taxon>
        <taxon>Peronosporaceae</taxon>
        <taxon>Phytophthora</taxon>
    </lineage>
</organism>
<evidence type="ECO:0000259" key="2">
    <source>
        <dbReference type="Pfam" id="PF25273"/>
    </source>
</evidence>
<accession>A0A9W6YQB9</accession>
<dbReference type="Pfam" id="PF25273">
    <property type="entry name" value="DUF7869"/>
    <property type="match status" value="1"/>
</dbReference>
<proteinExistence type="predicted"/>
<dbReference type="OrthoDB" id="166559at2759"/>
<dbReference type="InterPro" id="IPR057191">
    <property type="entry name" value="DUF7869"/>
</dbReference>
<feature type="compositionally biased region" description="Pro residues" evidence="1">
    <location>
        <begin position="20"/>
        <end position="29"/>
    </location>
</feature>
<reference evidence="3" key="1">
    <citation type="submission" date="2023-04" db="EMBL/GenBank/DDBJ databases">
        <title>Phytophthora fragariaefolia NBRC 109709.</title>
        <authorList>
            <person name="Ichikawa N."/>
            <person name="Sato H."/>
            <person name="Tonouchi N."/>
        </authorList>
    </citation>
    <scope>NUCLEOTIDE SEQUENCE</scope>
    <source>
        <strain evidence="3">NBRC 109709</strain>
    </source>
</reference>
<feature type="region of interest" description="Disordered" evidence="1">
    <location>
        <begin position="606"/>
        <end position="656"/>
    </location>
</feature>
<feature type="compositionally biased region" description="Acidic residues" evidence="1">
    <location>
        <begin position="89"/>
        <end position="125"/>
    </location>
</feature>
<dbReference type="PANTHER" id="PTHR34415">
    <property type="entry name" value="INTEGRASE CATALYTIC DOMAIN-CONTAINING PROTEIN"/>
    <property type="match status" value="1"/>
</dbReference>
<evidence type="ECO:0000313" key="4">
    <source>
        <dbReference type="Proteomes" id="UP001165121"/>
    </source>
</evidence>
<dbReference type="Proteomes" id="UP001165121">
    <property type="component" value="Unassembled WGS sequence"/>
</dbReference>
<evidence type="ECO:0000313" key="3">
    <source>
        <dbReference type="EMBL" id="GMG16687.1"/>
    </source>
</evidence>
<name>A0A9W6YQB9_9STRA</name>
<comment type="caution">
    <text evidence="3">The sequence shown here is derived from an EMBL/GenBank/DDBJ whole genome shotgun (WGS) entry which is preliminary data.</text>
</comment>
<dbReference type="PANTHER" id="PTHR34415:SF1">
    <property type="entry name" value="INTEGRASE CATALYTIC DOMAIN-CONTAINING PROTEIN"/>
    <property type="match status" value="1"/>
</dbReference>